<protein>
    <submittedName>
        <fullName evidence="2">Uncharacterized protein</fullName>
    </submittedName>
</protein>
<dbReference type="Proteomes" id="UP000289340">
    <property type="component" value="Chromosome 12"/>
</dbReference>
<feature type="region of interest" description="Disordered" evidence="1">
    <location>
        <begin position="52"/>
        <end position="79"/>
    </location>
</feature>
<accession>A0A445HR87</accession>
<name>A0A445HR87_GLYSO</name>
<proteinExistence type="predicted"/>
<evidence type="ECO:0000313" key="3">
    <source>
        <dbReference type="Proteomes" id="UP000289340"/>
    </source>
</evidence>
<organism evidence="2 3">
    <name type="scientific">Glycine soja</name>
    <name type="common">Wild soybean</name>
    <dbReference type="NCBI Taxonomy" id="3848"/>
    <lineage>
        <taxon>Eukaryota</taxon>
        <taxon>Viridiplantae</taxon>
        <taxon>Streptophyta</taxon>
        <taxon>Embryophyta</taxon>
        <taxon>Tracheophyta</taxon>
        <taxon>Spermatophyta</taxon>
        <taxon>Magnoliopsida</taxon>
        <taxon>eudicotyledons</taxon>
        <taxon>Gunneridae</taxon>
        <taxon>Pentapetalae</taxon>
        <taxon>rosids</taxon>
        <taxon>fabids</taxon>
        <taxon>Fabales</taxon>
        <taxon>Fabaceae</taxon>
        <taxon>Papilionoideae</taxon>
        <taxon>50 kb inversion clade</taxon>
        <taxon>NPAAA clade</taxon>
        <taxon>indigoferoid/millettioid clade</taxon>
        <taxon>Phaseoleae</taxon>
        <taxon>Glycine</taxon>
        <taxon>Glycine subgen. Soja</taxon>
    </lineage>
</organism>
<comment type="caution">
    <text evidence="2">The sequence shown here is derived from an EMBL/GenBank/DDBJ whole genome shotgun (WGS) entry which is preliminary data.</text>
</comment>
<reference evidence="2 3" key="1">
    <citation type="submission" date="2018-09" db="EMBL/GenBank/DDBJ databases">
        <title>A high-quality reference genome of wild soybean provides a powerful tool to mine soybean genomes.</title>
        <authorList>
            <person name="Xie M."/>
            <person name="Chung C.Y.L."/>
            <person name="Li M.-W."/>
            <person name="Wong F.-L."/>
            <person name="Chan T.-F."/>
            <person name="Lam H.-M."/>
        </authorList>
    </citation>
    <scope>NUCLEOTIDE SEQUENCE [LARGE SCALE GENOMIC DNA]</scope>
    <source>
        <strain evidence="3">cv. W05</strain>
        <tissue evidence="2">Hypocotyl of etiolated seedlings</tissue>
    </source>
</reference>
<gene>
    <name evidence="2" type="ORF">D0Y65_034612</name>
</gene>
<dbReference type="EMBL" id="QZWG01000012">
    <property type="protein sequence ID" value="RZB76184.1"/>
    <property type="molecule type" value="Genomic_DNA"/>
</dbReference>
<dbReference type="AlphaFoldDB" id="A0A445HR87"/>
<keyword evidence="3" id="KW-1185">Reference proteome</keyword>
<sequence>MRTDDGNSGIVGEEVFNCFIATVKFGVHVFYERDGDQQRGVVEETMVVRKEKKNASREKLPPTTANGGRKVAGREEEYI</sequence>
<evidence type="ECO:0000313" key="2">
    <source>
        <dbReference type="EMBL" id="RZB76184.1"/>
    </source>
</evidence>
<evidence type="ECO:0000256" key="1">
    <source>
        <dbReference type="SAM" id="MobiDB-lite"/>
    </source>
</evidence>